<feature type="domain" description="Acyl-CoA dehydrogenase/oxidase N-terminal" evidence="1">
    <location>
        <begin position="14"/>
        <end position="71"/>
    </location>
</feature>
<dbReference type="InterPro" id="IPR037069">
    <property type="entry name" value="AcylCoA_DH/ox_N_sf"/>
</dbReference>
<dbReference type="SUPFAM" id="SSF56645">
    <property type="entry name" value="Acyl-CoA dehydrogenase NM domain-like"/>
    <property type="match status" value="1"/>
</dbReference>
<reference evidence="3" key="1">
    <citation type="journal article" date="2019" name="Int. J. Syst. Evol. Microbiol.">
        <title>The Global Catalogue of Microorganisms (GCM) 10K type strain sequencing project: providing services to taxonomists for standard genome sequencing and annotation.</title>
        <authorList>
            <consortium name="The Broad Institute Genomics Platform"/>
            <consortium name="The Broad Institute Genome Sequencing Center for Infectious Disease"/>
            <person name="Wu L."/>
            <person name="Ma J."/>
        </authorList>
    </citation>
    <scope>NUCLEOTIDE SEQUENCE [LARGE SCALE GENOMIC DNA]</scope>
    <source>
        <strain evidence="3">CGMCC 1.15461</strain>
    </source>
</reference>
<dbReference type="Proteomes" id="UP000615760">
    <property type="component" value="Unassembled WGS sequence"/>
</dbReference>
<dbReference type="Pfam" id="PF02771">
    <property type="entry name" value="Acyl-CoA_dh_N"/>
    <property type="match status" value="1"/>
</dbReference>
<organism evidence="2 3">
    <name type="scientific">Flavobacterium suaedae</name>
    <dbReference type="NCBI Taxonomy" id="1767027"/>
    <lineage>
        <taxon>Bacteria</taxon>
        <taxon>Pseudomonadati</taxon>
        <taxon>Bacteroidota</taxon>
        <taxon>Flavobacteriia</taxon>
        <taxon>Flavobacteriales</taxon>
        <taxon>Flavobacteriaceae</taxon>
        <taxon>Flavobacterium</taxon>
    </lineage>
</organism>
<proteinExistence type="predicted"/>
<evidence type="ECO:0000313" key="2">
    <source>
        <dbReference type="EMBL" id="GGB76825.1"/>
    </source>
</evidence>
<comment type="caution">
    <text evidence="2">The sequence shown here is derived from an EMBL/GenBank/DDBJ whole genome shotgun (WGS) entry which is preliminary data.</text>
</comment>
<protein>
    <recommendedName>
        <fullName evidence="1">Acyl-CoA dehydrogenase/oxidase N-terminal domain-containing protein</fullName>
    </recommendedName>
</protein>
<dbReference type="Gene3D" id="1.10.540.10">
    <property type="entry name" value="Acyl-CoA dehydrogenase/oxidase, N-terminal domain"/>
    <property type="match status" value="1"/>
</dbReference>
<sequence length="335" mass="37951">MLTTEELQKRLFLAKEFDQEVLQTIHDKKWLQIWVPKEYGGLDCSLPEGLKTLQDLARIDGSFGWFITLCSGANYFARNLKKETASKLFNKPDICFGGSGMLSGTAEKVGGKYVINGFWSYATGAPYLSHFTLNAHIVEDGKPLLTDDGQPKFLSFVLEPSQVEIIPEWNTMGMVATASHSFKVDNQYVPEEQSFVYNEFYSDGYLSQVPFQTFADLTLLVNYIGMAEHFLIESEKIKTVNGQAELRNYLNTVTEKVNQYAEGIEKTLLETSALEEELITEIHQFGEDVVEKLMIFIIKLHQSTGIKSSANDEVINQIFKDFFTATQHANFRPKV</sequence>
<dbReference type="InterPro" id="IPR046373">
    <property type="entry name" value="Acyl-CoA_Oxase/DH_mid-dom_sf"/>
</dbReference>
<gene>
    <name evidence="2" type="ORF">GCM10007424_16070</name>
</gene>
<name>A0ABQ1JWN0_9FLAO</name>
<dbReference type="InterPro" id="IPR013786">
    <property type="entry name" value="AcylCoA_DH/ox_N"/>
</dbReference>
<keyword evidence="3" id="KW-1185">Reference proteome</keyword>
<evidence type="ECO:0000259" key="1">
    <source>
        <dbReference type="Pfam" id="PF02771"/>
    </source>
</evidence>
<dbReference type="Gene3D" id="2.40.110.10">
    <property type="entry name" value="Butyryl-CoA Dehydrogenase, subunit A, domain 2"/>
    <property type="match status" value="1"/>
</dbReference>
<dbReference type="InterPro" id="IPR009100">
    <property type="entry name" value="AcylCoA_DH/oxidase_NM_dom_sf"/>
</dbReference>
<dbReference type="RefSeq" id="WP_188620740.1">
    <property type="nucleotide sequence ID" value="NZ_BMJE01000003.1"/>
</dbReference>
<evidence type="ECO:0000313" key="3">
    <source>
        <dbReference type="Proteomes" id="UP000615760"/>
    </source>
</evidence>
<dbReference type="EMBL" id="BMJE01000003">
    <property type="protein sequence ID" value="GGB76825.1"/>
    <property type="molecule type" value="Genomic_DNA"/>
</dbReference>
<accession>A0ABQ1JWN0</accession>